<dbReference type="AlphaFoldDB" id="U2PJC4"/>
<evidence type="ECO:0000313" key="10">
    <source>
        <dbReference type="Proteomes" id="UP000017052"/>
    </source>
</evidence>
<protein>
    <submittedName>
        <fullName evidence="9">Transporter, auxin efflux carrier domain protein</fullName>
    </submittedName>
</protein>
<dbReference type="GeneID" id="95360735"/>
<proteinExistence type="inferred from homology"/>
<dbReference type="OrthoDB" id="5405318at2"/>
<keyword evidence="4" id="KW-1003">Cell membrane</keyword>
<keyword evidence="6 8" id="KW-1133">Transmembrane helix</keyword>
<reference evidence="9" key="1">
    <citation type="submission" date="2013-08" db="EMBL/GenBank/DDBJ databases">
        <authorList>
            <person name="Durkin A.S."/>
            <person name="Haft D.R."/>
            <person name="McCorrison J."/>
            <person name="Torralba M."/>
            <person name="Gillis M."/>
            <person name="Haft D.H."/>
            <person name="Methe B."/>
            <person name="Sutton G."/>
            <person name="Nelson K.E."/>
        </authorList>
    </citation>
    <scope>NUCLEOTIDE SEQUENCE [LARGE SCALE GENOMIC DNA]</scope>
    <source>
        <strain evidence="9">F0233</strain>
    </source>
</reference>
<keyword evidence="7 8" id="KW-0472">Membrane</keyword>
<feature type="transmembrane region" description="Helical" evidence="8">
    <location>
        <begin position="263"/>
        <end position="282"/>
    </location>
</feature>
<evidence type="ECO:0000256" key="1">
    <source>
        <dbReference type="ARBA" id="ARBA00004651"/>
    </source>
</evidence>
<evidence type="ECO:0000256" key="8">
    <source>
        <dbReference type="SAM" id="Phobius"/>
    </source>
</evidence>
<feature type="transmembrane region" description="Helical" evidence="8">
    <location>
        <begin position="194"/>
        <end position="221"/>
    </location>
</feature>
<evidence type="ECO:0000256" key="7">
    <source>
        <dbReference type="ARBA" id="ARBA00023136"/>
    </source>
</evidence>
<feature type="transmembrane region" description="Helical" evidence="8">
    <location>
        <begin position="233"/>
        <end position="257"/>
    </location>
</feature>
<dbReference type="Proteomes" id="UP000017052">
    <property type="component" value="Unassembled WGS sequence"/>
</dbReference>
<feature type="transmembrane region" description="Helical" evidence="8">
    <location>
        <begin position="38"/>
        <end position="55"/>
    </location>
</feature>
<keyword evidence="5 8" id="KW-0812">Transmembrane</keyword>
<dbReference type="GO" id="GO:0005886">
    <property type="term" value="C:plasma membrane"/>
    <property type="evidence" value="ECO:0007669"/>
    <property type="project" value="UniProtKB-SubCell"/>
</dbReference>
<comment type="similarity">
    <text evidence="2">Belongs to the auxin efflux carrier (TC 2.A.69) family.</text>
</comment>
<evidence type="ECO:0000256" key="3">
    <source>
        <dbReference type="ARBA" id="ARBA00022448"/>
    </source>
</evidence>
<name>U2PJC4_9ACTN</name>
<comment type="subcellular location">
    <subcellularLocation>
        <location evidence="1">Cell membrane</location>
        <topology evidence="1">Multi-pass membrane protein</topology>
    </subcellularLocation>
</comment>
<dbReference type="InterPro" id="IPR004776">
    <property type="entry name" value="Mem_transp_PIN-like"/>
</dbReference>
<sequence>MLDVLRGFTTIWVVIGVGVLVAHLGLFGGDAQRMLSRFAFFIGLPPLMAVTMYRADLERIFSVNVLVSIGAILVSSGLYLGSCLLRARLAGRARPGPSHLIIGTFCSAYVNANNMGAPIAAYVMKDTSWVAPVLMIQVIVLQPLGLSLLDADNARRTGARTSVLRNLSIPFRNPMTIGVLTGLALNLLDWTPPALVVGTLDLLAGTAVPSMLIAFGISLRLGSPPGRENRGETALICVLKLVVQPVTAWVLALLAGLDLTTTLAVVVMAGLPTAQNVFVFSSRYDTNVSLARDVIFITTVCSIPTITGYAALVHALA</sequence>
<evidence type="ECO:0000256" key="6">
    <source>
        <dbReference type="ARBA" id="ARBA00022989"/>
    </source>
</evidence>
<evidence type="ECO:0000256" key="5">
    <source>
        <dbReference type="ARBA" id="ARBA00022692"/>
    </source>
</evidence>
<dbReference type="RefSeq" id="WP_021798687.1">
    <property type="nucleotide sequence ID" value="NZ_ACVN02000299.1"/>
</dbReference>
<dbReference type="EMBL" id="ACVN02000299">
    <property type="protein sequence ID" value="ERK50640.1"/>
    <property type="molecule type" value="Genomic_DNA"/>
</dbReference>
<dbReference type="Gene3D" id="1.20.1530.20">
    <property type="match status" value="1"/>
</dbReference>
<feature type="transmembrane region" description="Helical" evidence="8">
    <location>
        <begin position="129"/>
        <end position="149"/>
    </location>
</feature>
<gene>
    <name evidence="9" type="ORF">HMPREF0682_0295</name>
</gene>
<evidence type="ECO:0000256" key="4">
    <source>
        <dbReference type="ARBA" id="ARBA00022475"/>
    </source>
</evidence>
<feature type="transmembrane region" description="Helical" evidence="8">
    <location>
        <begin position="6"/>
        <end position="26"/>
    </location>
</feature>
<feature type="transmembrane region" description="Helical" evidence="8">
    <location>
        <begin position="169"/>
        <end position="188"/>
    </location>
</feature>
<evidence type="ECO:0000313" key="9">
    <source>
        <dbReference type="EMBL" id="ERK50640.1"/>
    </source>
</evidence>
<feature type="transmembrane region" description="Helical" evidence="8">
    <location>
        <begin position="100"/>
        <end position="123"/>
    </location>
</feature>
<dbReference type="Pfam" id="PF03547">
    <property type="entry name" value="Mem_trans"/>
    <property type="match status" value="1"/>
</dbReference>
<organism evidence="9 10">
    <name type="scientific">Propionibacterium acidifaciens F0233</name>
    <dbReference type="NCBI Taxonomy" id="553198"/>
    <lineage>
        <taxon>Bacteria</taxon>
        <taxon>Bacillati</taxon>
        <taxon>Actinomycetota</taxon>
        <taxon>Actinomycetes</taxon>
        <taxon>Propionibacteriales</taxon>
        <taxon>Propionibacteriaceae</taxon>
        <taxon>Propionibacterium</taxon>
    </lineage>
</organism>
<dbReference type="InterPro" id="IPR038770">
    <property type="entry name" value="Na+/solute_symporter_sf"/>
</dbReference>
<accession>U2PJC4</accession>
<evidence type="ECO:0000256" key="2">
    <source>
        <dbReference type="ARBA" id="ARBA00010145"/>
    </source>
</evidence>
<keyword evidence="3" id="KW-0813">Transport</keyword>
<comment type="caution">
    <text evidence="9">The sequence shown here is derived from an EMBL/GenBank/DDBJ whole genome shotgun (WGS) entry which is preliminary data.</text>
</comment>
<feature type="transmembrane region" description="Helical" evidence="8">
    <location>
        <begin position="294"/>
        <end position="316"/>
    </location>
</feature>
<keyword evidence="10" id="KW-1185">Reference proteome</keyword>
<dbReference type="GO" id="GO:0055085">
    <property type="term" value="P:transmembrane transport"/>
    <property type="evidence" value="ECO:0007669"/>
    <property type="project" value="InterPro"/>
</dbReference>
<dbReference type="PANTHER" id="PTHR36838:SF3">
    <property type="entry name" value="TRANSPORTER AUXIN EFFLUX CARRIER EC FAMILY"/>
    <property type="match status" value="1"/>
</dbReference>
<dbReference type="PANTHER" id="PTHR36838">
    <property type="entry name" value="AUXIN EFFLUX CARRIER FAMILY PROTEIN"/>
    <property type="match status" value="1"/>
</dbReference>
<feature type="transmembrane region" description="Helical" evidence="8">
    <location>
        <begin position="61"/>
        <end position="80"/>
    </location>
</feature>